<evidence type="ECO:0000256" key="4">
    <source>
        <dbReference type="ARBA" id="ARBA00023008"/>
    </source>
</evidence>
<feature type="region of interest" description="Disordered" evidence="5">
    <location>
        <begin position="555"/>
        <end position="642"/>
    </location>
</feature>
<keyword evidence="2" id="KW-0479">Metal-binding</keyword>
<feature type="compositionally biased region" description="Acidic residues" evidence="5">
    <location>
        <begin position="621"/>
        <end position="633"/>
    </location>
</feature>
<dbReference type="EMBL" id="JAGMUX010000005">
    <property type="protein sequence ID" value="KAH7259048.1"/>
    <property type="molecule type" value="Genomic_DNA"/>
</dbReference>
<gene>
    <name evidence="10" type="ORF">BKA55DRAFT_591846</name>
</gene>
<dbReference type="Gene3D" id="2.60.40.420">
    <property type="entry name" value="Cupredoxins - blue copper proteins"/>
    <property type="match status" value="3"/>
</dbReference>
<proteinExistence type="inferred from homology"/>
<keyword evidence="6" id="KW-1133">Transmembrane helix</keyword>
<comment type="caution">
    <text evidence="10">The sequence shown here is derived from an EMBL/GenBank/DDBJ whole genome shotgun (WGS) entry which is preliminary data.</text>
</comment>
<dbReference type="InterPro" id="IPR029063">
    <property type="entry name" value="SAM-dependent_MTases_sf"/>
</dbReference>
<evidence type="ECO:0000256" key="1">
    <source>
        <dbReference type="ARBA" id="ARBA00010609"/>
    </source>
</evidence>
<evidence type="ECO:0000313" key="10">
    <source>
        <dbReference type="EMBL" id="KAH7259048.1"/>
    </source>
</evidence>
<dbReference type="GO" id="GO:0016491">
    <property type="term" value="F:oxidoreductase activity"/>
    <property type="evidence" value="ECO:0007669"/>
    <property type="project" value="UniProtKB-KW"/>
</dbReference>
<evidence type="ECO:0000256" key="6">
    <source>
        <dbReference type="SAM" id="Phobius"/>
    </source>
</evidence>
<organism evidence="10 11">
    <name type="scientific">Fusarium redolens</name>
    <dbReference type="NCBI Taxonomy" id="48865"/>
    <lineage>
        <taxon>Eukaryota</taxon>
        <taxon>Fungi</taxon>
        <taxon>Dikarya</taxon>
        <taxon>Ascomycota</taxon>
        <taxon>Pezizomycotina</taxon>
        <taxon>Sordariomycetes</taxon>
        <taxon>Hypocreomycetidae</taxon>
        <taxon>Hypocreales</taxon>
        <taxon>Nectriaceae</taxon>
        <taxon>Fusarium</taxon>
        <taxon>Fusarium redolens species complex</taxon>
    </lineage>
</organism>
<accession>A0A9P9KF10</accession>
<name>A0A9P9KF10_FUSRE</name>
<keyword evidence="6" id="KW-0812">Transmembrane</keyword>
<evidence type="ECO:0000313" key="11">
    <source>
        <dbReference type="Proteomes" id="UP000720189"/>
    </source>
</evidence>
<dbReference type="GeneID" id="70225266"/>
<dbReference type="AlphaFoldDB" id="A0A9P9KF10"/>
<dbReference type="InterPro" id="IPR033138">
    <property type="entry name" value="Cu_oxidase_CS"/>
</dbReference>
<evidence type="ECO:0000259" key="9">
    <source>
        <dbReference type="Pfam" id="PF07732"/>
    </source>
</evidence>
<evidence type="ECO:0000256" key="2">
    <source>
        <dbReference type="ARBA" id="ARBA00022723"/>
    </source>
</evidence>
<feature type="domain" description="Plastocyanin-like" evidence="8">
    <location>
        <begin position="485"/>
        <end position="555"/>
    </location>
</feature>
<dbReference type="InterPro" id="IPR011707">
    <property type="entry name" value="Cu-oxidase-like_N"/>
</dbReference>
<evidence type="ECO:0000256" key="3">
    <source>
        <dbReference type="ARBA" id="ARBA00023002"/>
    </source>
</evidence>
<dbReference type="Proteomes" id="UP000720189">
    <property type="component" value="Unassembled WGS sequence"/>
</dbReference>
<dbReference type="PANTHER" id="PTHR11709:SF414">
    <property type="entry name" value="ADR239WP"/>
    <property type="match status" value="1"/>
</dbReference>
<dbReference type="CDD" id="cd02440">
    <property type="entry name" value="AdoMet_MTases"/>
    <property type="match status" value="1"/>
</dbReference>
<feature type="domain" description="Plastocyanin-like" evidence="7">
    <location>
        <begin position="222"/>
        <end position="367"/>
    </location>
</feature>
<comment type="similarity">
    <text evidence="1">Belongs to the multicopper oxidase family.</text>
</comment>
<dbReference type="OrthoDB" id="2121828at2759"/>
<feature type="compositionally biased region" description="Low complexity" evidence="5">
    <location>
        <begin position="560"/>
        <end position="600"/>
    </location>
</feature>
<dbReference type="InterPro" id="IPR011706">
    <property type="entry name" value="Cu-oxidase_C"/>
</dbReference>
<dbReference type="CDD" id="cd04205">
    <property type="entry name" value="CuRO_2_LCC_like"/>
    <property type="match status" value="1"/>
</dbReference>
<evidence type="ECO:0000259" key="8">
    <source>
        <dbReference type="Pfam" id="PF07731"/>
    </source>
</evidence>
<keyword evidence="6" id="KW-0472">Membrane</keyword>
<dbReference type="SUPFAM" id="SSF53335">
    <property type="entry name" value="S-adenosyl-L-methionine-dependent methyltransferases"/>
    <property type="match status" value="1"/>
</dbReference>
<dbReference type="PANTHER" id="PTHR11709">
    <property type="entry name" value="MULTI-COPPER OXIDASE"/>
    <property type="match status" value="1"/>
</dbReference>
<sequence length="917" mass="100916">MVAHDEEADALLEEFELREEVKVRDDRTPPSVCRTCGWRWTTALILVTLLSAIGVIVTLHGPSSNQSSDDTTDHLGYQLHPKDHVSRPPTTLSFNWTIATGTRSPDGVEKQVYLVNDEFPGPLIEARSGDRLVIHVHNGVQDEGVSLHWHGLRMKDQNNMDGAVGFTQCHIAPGRSFTYNFTIGAEEHGTFWWHSHSDVQRADGLWGGLIVHSPDEVGLPPEDYLLMIGDWFHQNQTEVLGWYADASSRGNEPAPDSLLVNGQGRFNCSMAVPARPVVCSQVHFTDLKPLLVSRSQKKTRLRVVNTGSVAGLSIRIGGAMIRPVRVDGGFGVRAEASETVGILYPGERVDLDVEWKEHHAGDVWLTVYMDDENFGYPNPALNPIQNFPIFSLDGKASSNEPPSQTLESADIQVLDAQYIKAATKVFDLPAKAEQTILLYAKVEKLAHMDYAPVGFINHTSWTPQTPPLLDQNRTSWDENQLIPFIGISHNKPKRVDIIINNLDDGAHPFHLHGHSFYVLSSYRNPGRGSWGSYNPYADEAPPNGLNLEFPVRKDTPTRQASAAPEAPAATGASPAPAAESAPVTATTGSAASPPAATSGPILDPQHWAQVNEEQAQAEAEAAGDDNADADSTLDSDNASSTASITSSILEYRTIHGRTYHSEQGNAQYWASNDEQQNDLMDLTHHILTLGLGDKLHLAPLKEEKLQQAIDIGTGTGIWAIDFADQYPGAEIIGTDLSPIQPSWVPPNVQFVRDWDAFFSEAYRVCKPGAWIESHEASCNVSSDDGTVAPNSAMGHWGEFFKEGGKKIGTSFSVVEDGTQRKAMEKAGFINIQEFDFRNPVGTWPKDPVEKRMGAYSKYGLETDSEGFILFMAHTLGWTREEILVYVAQFRREIRSGKHHGYFAQKVVWGQKPETTSA</sequence>
<dbReference type="Gene3D" id="3.40.50.150">
    <property type="entry name" value="Vaccinia Virus protein VP39"/>
    <property type="match status" value="2"/>
</dbReference>
<dbReference type="InterPro" id="IPR001117">
    <property type="entry name" value="Cu-oxidase_2nd"/>
</dbReference>
<keyword evidence="4" id="KW-0186">Copper</keyword>
<dbReference type="GO" id="GO:0005507">
    <property type="term" value="F:copper ion binding"/>
    <property type="evidence" value="ECO:0007669"/>
    <property type="project" value="InterPro"/>
</dbReference>
<dbReference type="PROSITE" id="PS00079">
    <property type="entry name" value="MULTICOPPER_OXIDASE1"/>
    <property type="match status" value="1"/>
</dbReference>
<dbReference type="SUPFAM" id="SSF49503">
    <property type="entry name" value="Cupredoxins"/>
    <property type="match status" value="3"/>
</dbReference>
<feature type="compositionally biased region" description="Low complexity" evidence="5">
    <location>
        <begin position="608"/>
        <end position="620"/>
    </location>
</feature>
<dbReference type="Pfam" id="PF07731">
    <property type="entry name" value="Cu-oxidase_2"/>
    <property type="match status" value="1"/>
</dbReference>
<feature type="domain" description="Plastocyanin-like" evidence="9">
    <location>
        <begin position="98"/>
        <end position="215"/>
    </location>
</feature>
<dbReference type="InterPro" id="IPR045087">
    <property type="entry name" value="Cu-oxidase_fam"/>
</dbReference>
<dbReference type="Pfam" id="PF07732">
    <property type="entry name" value="Cu-oxidase_3"/>
    <property type="match status" value="1"/>
</dbReference>
<evidence type="ECO:0000256" key="5">
    <source>
        <dbReference type="SAM" id="MobiDB-lite"/>
    </source>
</evidence>
<feature type="transmembrane region" description="Helical" evidence="6">
    <location>
        <begin position="37"/>
        <end position="59"/>
    </location>
</feature>
<protein>
    <submittedName>
        <fullName evidence="10">Multicopper oxidase-domain-containing protein</fullName>
    </submittedName>
</protein>
<evidence type="ECO:0000259" key="7">
    <source>
        <dbReference type="Pfam" id="PF00394"/>
    </source>
</evidence>
<keyword evidence="3" id="KW-0560">Oxidoreductase</keyword>
<dbReference type="RefSeq" id="XP_046051756.1">
    <property type="nucleotide sequence ID" value="XM_046195312.1"/>
</dbReference>
<keyword evidence="11" id="KW-1185">Reference proteome</keyword>
<dbReference type="InterPro" id="IPR008972">
    <property type="entry name" value="Cupredoxin"/>
</dbReference>
<reference evidence="10" key="1">
    <citation type="journal article" date="2021" name="Nat. Commun.">
        <title>Genetic determinants of endophytism in the Arabidopsis root mycobiome.</title>
        <authorList>
            <person name="Mesny F."/>
            <person name="Miyauchi S."/>
            <person name="Thiergart T."/>
            <person name="Pickel B."/>
            <person name="Atanasova L."/>
            <person name="Karlsson M."/>
            <person name="Huettel B."/>
            <person name="Barry K.W."/>
            <person name="Haridas S."/>
            <person name="Chen C."/>
            <person name="Bauer D."/>
            <person name="Andreopoulos W."/>
            <person name="Pangilinan J."/>
            <person name="LaButti K."/>
            <person name="Riley R."/>
            <person name="Lipzen A."/>
            <person name="Clum A."/>
            <person name="Drula E."/>
            <person name="Henrissat B."/>
            <person name="Kohler A."/>
            <person name="Grigoriev I.V."/>
            <person name="Martin F.M."/>
            <person name="Hacquard S."/>
        </authorList>
    </citation>
    <scope>NUCLEOTIDE SEQUENCE</scope>
    <source>
        <strain evidence="10">MPI-CAGE-AT-0023</strain>
    </source>
</reference>
<dbReference type="Pfam" id="PF00394">
    <property type="entry name" value="Cu-oxidase"/>
    <property type="match status" value="1"/>
</dbReference>